<evidence type="ECO:0000313" key="1">
    <source>
        <dbReference type="EMBL" id="EME45357.1"/>
    </source>
</evidence>
<keyword evidence="2" id="KW-1185">Reference proteome</keyword>
<name>N1PPP7_DOTSN</name>
<reference evidence="1 2" key="2">
    <citation type="journal article" date="2012" name="PLoS Pathog.">
        <title>Diverse lifestyles and strategies of plant pathogenesis encoded in the genomes of eighteen Dothideomycetes fungi.</title>
        <authorList>
            <person name="Ohm R.A."/>
            <person name="Feau N."/>
            <person name="Henrissat B."/>
            <person name="Schoch C.L."/>
            <person name="Horwitz B.A."/>
            <person name="Barry K.W."/>
            <person name="Condon B.J."/>
            <person name="Copeland A.C."/>
            <person name="Dhillon B."/>
            <person name="Glaser F."/>
            <person name="Hesse C.N."/>
            <person name="Kosti I."/>
            <person name="LaButti K."/>
            <person name="Lindquist E.A."/>
            <person name="Lucas S."/>
            <person name="Salamov A.A."/>
            <person name="Bradshaw R.E."/>
            <person name="Ciuffetti L."/>
            <person name="Hamelin R.C."/>
            <person name="Kema G.H.J."/>
            <person name="Lawrence C."/>
            <person name="Scott J.A."/>
            <person name="Spatafora J.W."/>
            <person name="Turgeon B.G."/>
            <person name="de Wit P.J.G.M."/>
            <person name="Zhong S."/>
            <person name="Goodwin S.B."/>
            <person name="Grigoriev I.V."/>
        </authorList>
    </citation>
    <scope>NUCLEOTIDE SEQUENCE [LARGE SCALE GENOMIC DNA]</scope>
    <source>
        <strain evidence="2">NZE10 / CBS 128990</strain>
    </source>
</reference>
<dbReference type="HOGENOM" id="CLU_1677849_0_0_1"/>
<accession>N1PPP7</accession>
<organism evidence="1 2">
    <name type="scientific">Dothistroma septosporum (strain NZE10 / CBS 128990)</name>
    <name type="common">Red band needle blight fungus</name>
    <name type="synonym">Mycosphaerella pini</name>
    <dbReference type="NCBI Taxonomy" id="675120"/>
    <lineage>
        <taxon>Eukaryota</taxon>
        <taxon>Fungi</taxon>
        <taxon>Dikarya</taxon>
        <taxon>Ascomycota</taxon>
        <taxon>Pezizomycotina</taxon>
        <taxon>Dothideomycetes</taxon>
        <taxon>Dothideomycetidae</taxon>
        <taxon>Mycosphaerellales</taxon>
        <taxon>Mycosphaerellaceae</taxon>
        <taxon>Dothistroma</taxon>
    </lineage>
</organism>
<dbReference type="AlphaFoldDB" id="N1PPP7"/>
<proteinExistence type="predicted"/>
<gene>
    <name evidence="1" type="ORF">DOTSEDRAFT_33877</name>
</gene>
<dbReference type="Proteomes" id="UP000016933">
    <property type="component" value="Unassembled WGS sequence"/>
</dbReference>
<reference evidence="2" key="1">
    <citation type="journal article" date="2012" name="PLoS Genet.">
        <title>The genomes of the fungal plant pathogens Cladosporium fulvum and Dothistroma septosporum reveal adaptation to different hosts and lifestyles but also signatures of common ancestry.</title>
        <authorList>
            <person name="de Wit P.J.G.M."/>
            <person name="van der Burgt A."/>
            <person name="Oekmen B."/>
            <person name="Stergiopoulos I."/>
            <person name="Abd-Elsalam K.A."/>
            <person name="Aerts A.L."/>
            <person name="Bahkali A.H."/>
            <person name="Beenen H.G."/>
            <person name="Chettri P."/>
            <person name="Cox M.P."/>
            <person name="Datema E."/>
            <person name="de Vries R.P."/>
            <person name="Dhillon B."/>
            <person name="Ganley A.R."/>
            <person name="Griffiths S.A."/>
            <person name="Guo Y."/>
            <person name="Hamelin R.C."/>
            <person name="Henrissat B."/>
            <person name="Kabir M.S."/>
            <person name="Jashni M.K."/>
            <person name="Kema G."/>
            <person name="Klaubauf S."/>
            <person name="Lapidus A."/>
            <person name="Levasseur A."/>
            <person name="Lindquist E."/>
            <person name="Mehrabi R."/>
            <person name="Ohm R.A."/>
            <person name="Owen T.J."/>
            <person name="Salamov A."/>
            <person name="Schwelm A."/>
            <person name="Schijlen E."/>
            <person name="Sun H."/>
            <person name="van den Burg H.A."/>
            <person name="van Ham R.C.H.J."/>
            <person name="Zhang S."/>
            <person name="Goodwin S.B."/>
            <person name="Grigoriev I.V."/>
            <person name="Collemare J."/>
            <person name="Bradshaw R.E."/>
        </authorList>
    </citation>
    <scope>NUCLEOTIDE SEQUENCE [LARGE SCALE GENOMIC DNA]</scope>
    <source>
        <strain evidence="2">NZE10 / CBS 128990</strain>
    </source>
</reference>
<evidence type="ECO:0000313" key="2">
    <source>
        <dbReference type="Proteomes" id="UP000016933"/>
    </source>
</evidence>
<dbReference type="EMBL" id="KB446538">
    <property type="protein sequence ID" value="EME45357.1"/>
    <property type="molecule type" value="Genomic_DNA"/>
</dbReference>
<sequence length="157" mass="17002">MPQMGTMNSRFTIHDSRSTIHRDWKGFPSTTVLSECRCAYASGVATVHIGAGSFTAAASCALRRTNDSAAREALLGGLRRTAFPLDLPFCRDPGFYTGRVPPSSTMLDGQSMPGVYTTHTESTSYIGMTVVLKPHSYVGMVSVAIGLLPRDLDARRR</sequence>
<protein>
    <submittedName>
        <fullName evidence="1">Uncharacterized protein</fullName>
    </submittedName>
</protein>